<dbReference type="Pfam" id="PF00496">
    <property type="entry name" value="SBP_bac_5"/>
    <property type="match status" value="1"/>
</dbReference>
<dbReference type="PANTHER" id="PTHR30290:SF37">
    <property type="entry name" value="NICKEL-BINDING PERIPLASMIC PROTEIN"/>
    <property type="match status" value="1"/>
</dbReference>
<dbReference type="InterPro" id="IPR039424">
    <property type="entry name" value="SBP_5"/>
</dbReference>
<proteinExistence type="inferred from homology"/>
<dbReference type="Gene3D" id="3.10.105.10">
    <property type="entry name" value="Dipeptide-binding Protein, Domain 3"/>
    <property type="match status" value="1"/>
</dbReference>
<dbReference type="InterPro" id="IPR011980">
    <property type="entry name" value="CntA-like"/>
</dbReference>
<comment type="similarity">
    <text evidence="2">Belongs to the bacterial solute-binding protein 5 family.</text>
</comment>
<dbReference type="Proteomes" id="UP000626026">
    <property type="component" value="Unassembled WGS sequence"/>
</dbReference>
<feature type="domain" description="Solute-binding protein family 5" evidence="3">
    <location>
        <begin position="76"/>
        <end position="441"/>
    </location>
</feature>
<dbReference type="InterPro" id="IPR030678">
    <property type="entry name" value="Peptide/Ni-bd"/>
</dbReference>
<evidence type="ECO:0000256" key="2">
    <source>
        <dbReference type="ARBA" id="ARBA00005695"/>
    </source>
</evidence>
<evidence type="ECO:0000256" key="1">
    <source>
        <dbReference type="ARBA" id="ARBA00004418"/>
    </source>
</evidence>
<dbReference type="PANTHER" id="PTHR30290">
    <property type="entry name" value="PERIPLASMIC BINDING COMPONENT OF ABC TRANSPORTER"/>
    <property type="match status" value="1"/>
</dbReference>
<keyword evidence="5" id="KW-1185">Reference proteome</keyword>
<sequence>METPLLRRSLLATATLAWMPQPVSRPRAATAAARSLTFSWPVNAGPLDPHGYSANQMYAQSMLYEPLVRYVEGGGIQPALATAWRQEGRDWVFTLRRGVRFSDGTPFDAAAVVANIRAVLGRRQNHAWLDLVAQIEDAEAVDAGTVRLRLAHAYYPALPELALIRPLRFASPAVLRPEGGVSAPVGTGPWVLAETVWGERDVFTRNTLYWGEAPALERVVVKVVADANTRALTLETGEIDLTYGTDQLDGDTFRRFATDPRFTTAVSPPLATRMLAVNSGRSPTAELAVRQAIQHGVDREALVRHVLLDAEPAAQTLFAPNFPYTDLGLPPFGFDRARAEALLEEAGWVRAAQRGGSRRKQGQELAFDLCFVGSDALQKALAEAIQGDLARIGMAVRLLGEDAATFYGRQRSGEFGMIFADTWGAPYDPHAFLGSMRQPAHADYQAQRGLPMKAEIDRRIGAVLVSTEEEHRAAEYRWLLTTLHEQAVYLPVSFLTNKLVYRKGFGTVPFGDTRYEIPFAQMRRG</sequence>
<dbReference type="PIRSF" id="PIRSF002741">
    <property type="entry name" value="MppA"/>
    <property type="match status" value="1"/>
</dbReference>
<dbReference type="CDD" id="cd08489">
    <property type="entry name" value="PBP2_NikA"/>
    <property type="match status" value="1"/>
</dbReference>
<dbReference type="Gene3D" id="3.40.190.10">
    <property type="entry name" value="Periplasmic binding protein-like II"/>
    <property type="match status" value="1"/>
</dbReference>
<gene>
    <name evidence="4" type="primary">nikA</name>
    <name evidence="4" type="ORF">IBL26_17095</name>
</gene>
<reference evidence="4 5" key="1">
    <citation type="journal article" date="2013" name="Int. J. Syst. Evol. Microbiol.">
        <title>Roseomonas aerophila sp. nov., isolated from air.</title>
        <authorList>
            <person name="Kim S.J."/>
            <person name="Weon H.Y."/>
            <person name="Ahn J.H."/>
            <person name="Hong S.B."/>
            <person name="Seok S.J."/>
            <person name="Whang K.S."/>
            <person name="Kwon S.W."/>
        </authorList>
    </citation>
    <scope>NUCLEOTIDE SEQUENCE [LARGE SCALE GENOMIC DNA]</scope>
    <source>
        <strain evidence="4 5">NBRC 108923</strain>
    </source>
</reference>
<comment type="caution">
    <text evidence="4">The sequence shown here is derived from an EMBL/GenBank/DDBJ whole genome shotgun (WGS) entry which is preliminary data.</text>
</comment>
<comment type="subcellular location">
    <subcellularLocation>
        <location evidence="1">Periplasm</location>
    </subcellularLocation>
</comment>
<dbReference type="NCBIfam" id="TIGR02294">
    <property type="entry name" value="nickel_nikA"/>
    <property type="match status" value="1"/>
</dbReference>
<evidence type="ECO:0000313" key="4">
    <source>
        <dbReference type="EMBL" id="MBC9208568.1"/>
    </source>
</evidence>
<dbReference type="InterPro" id="IPR000914">
    <property type="entry name" value="SBP_5_dom"/>
</dbReference>
<accession>A0ABR7RQD4</accession>
<name>A0ABR7RQD4_9PROT</name>
<evidence type="ECO:0000313" key="5">
    <source>
        <dbReference type="Proteomes" id="UP000626026"/>
    </source>
</evidence>
<evidence type="ECO:0000259" key="3">
    <source>
        <dbReference type="Pfam" id="PF00496"/>
    </source>
</evidence>
<organism evidence="4 5">
    <name type="scientific">Teichococcus aerophilus</name>
    <dbReference type="NCBI Taxonomy" id="1224513"/>
    <lineage>
        <taxon>Bacteria</taxon>
        <taxon>Pseudomonadati</taxon>
        <taxon>Pseudomonadota</taxon>
        <taxon>Alphaproteobacteria</taxon>
        <taxon>Acetobacterales</taxon>
        <taxon>Roseomonadaceae</taxon>
        <taxon>Roseomonas</taxon>
    </lineage>
</organism>
<protein>
    <submittedName>
        <fullName evidence="4">Nickel ABC transporter, nickel/metallophore periplasmic binding protein</fullName>
    </submittedName>
</protein>
<dbReference type="SUPFAM" id="SSF53850">
    <property type="entry name" value="Periplasmic binding protein-like II"/>
    <property type="match status" value="1"/>
</dbReference>
<dbReference type="EMBL" id="JACTVA010000034">
    <property type="protein sequence ID" value="MBC9208568.1"/>
    <property type="molecule type" value="Genomic_DNA"/>
</dbReference>